<evidence type="ECO:0000313" key="6">
    <source>
        <dbReference type="EnsemblPlants" id="AET3Gv20892900.7"/>
    </source>
</evidence>
<dbReference type="FunFam" id="1.20.1020.10:FF:000004">
    <property type="entry name" value="BTB/POZ and TAZ domain-containing protein 2"/>
    <property type="match status" value="1"/>
</dbReference>
<accession>A0A453G5W6</accession>
<reference evidence="7" key="1">
    <citation type="journal article" date="2014" name="Science">
        <title>Ancient hybridizations among the ancestral genomes of bread wheat.</title>
        <authorList>
            <consortium name="International Wheat Genome Sequencing Consortium,"/>
            <person name="Marcussen T."/>
            <person name="Sandve S.R."/>
            <person name="Heier L."/>
            <person name="Spannagl M."/>
            <person name="Pfeifer M."/>
            <person name="Jakobsen K.S."/>
            <person name="Wulff B.B."/>
            <person name="Steuernagel B."/>
            <person name="Mayer K.F."/>
            <person name="Olsen O.A."/>
        </authorList>
    </citation>
    <scope>NUCLEOTIDE SEQUENCE [LARGE SCALE GENOMIC DNA]</scope>
    <source>
        <strain evidence="7">cv. AL8/78</strain>
    </source>
</reference>
<dbReference type="Proteomes" id="UP000015105">
    <property type="component" value="Chromosome 3D"/>
</dbReference>
<reference evidence="6" key="4">
    <citation type="submission" date="2019-03" db="UniProtKB">
        <authorList>
            <consortium name="EnsemblPlants"/>
        </authorList>
    </citation>
    <scope>IDENTIFICATION</scope>
</reference>
<evidence type="ECO:0000256" key="3">
    <source>
        <dbReference type="ARBA" id="ARBA00022786"/>
    </source>
</evidence>
<dbReference type="GO" id="GO:0008270">
    <property type="term" value="F:zinc ion binding"/>
    <property type="evidence" value="ECO:0007669"/>
    <property type="project" value="UniProtKB-KW"/>
</dbReference>
<dbReference type="InterPro" id="IPR044513">
    <property type="entry name" value="BT1/2/3/4/5"/>
</dbReference>
<dbReference type="InterPro" id="IPR000197">
    <property type="entry name" value="Znf_TAZ"/>
</dbReference>
<dbReference type="Gene3D" id="1.20.1020.10">
    <property type="entry name" value="TAZ domain"/>
    <property type="match status" value="1"/>
</dbReference>
<name>A0A453G5W6_AEGTS</name>
<dbReference type="SUPFAM" id="SSF57933">
    <property type="entry name" value="TAZ domain"/>
    <property type="match status" value="1"/>
</dbReference>
<keyword evidence="4" id="KW-0862">Zinc</keyword>
<dbReference type="Pfam" id="PF02135">
    <property type="entry name" value="zf-TAZ"/>
    <property type="match status" value="1"/>
</dbReference>
<dbReference type="InterPro" id="IPR035898">
    <property type="entry name" value="TAZ_dom_sf"/>
</dbReference>
<evidence type="ECO:0000256" key="1">
    <source>
        <dbReference type="ARBA" id="ARBA00022723"/>
    </source>
</evidence>
<reference evidence="7" key="2">
    <citation type="journal article" date="2017" name="Nat. Plants">
        <title>The Aegilops tauschii genome reveals multiple impacts of transposons.</title>
        <authorList>
            <person name="Zhao G."/>
            <person name="Zou C."/>
            <person name="Li K."/>
            <person name="Wang K."/>
            <person name="Li T."/>
            <person name="Gao L."/>
            <person name="Zhang X."/>
            <person name="Wang H."/>
            <person name="Yang Z."/>
            <person name="Liu X."/>
            <person name="Jiang W."/>
            <person name="Mao L."/>
            <person name="Kong X."/>
            <person name="Jiao Y."/>
            <person name="Jia J."/>
        </authorList>
    </citation>
    <scope>NUCLEOTIDE SEQUENCE [LARGE SCALE GENOMIC DNA]</scope>
    <source>
        <strain evidence="7">cv. AL8/78</strain>
    </source>
</reference>
<evidence type="ECO:0000256" key="4">
    <source>
        <dbReference type="ARBA" id="ARBA00022833"/>
    </source>
</evidence>
<keyword evidence="1" id="KW-0479">Metal-binding</keyword>
<keyword evidence="2" id="KW-0863">Zinc-finger</keyword>
<dbReference type="PANTHER" id="PTHR46287">
    <property type="entry name" value="BTB/POZ AND TAZ DOMAIN-CONTAINING PROTEIN 3-RELATED"/>
    <property type="match status" value="1"/>
</dbReference>
<dbReference type="AlphaFoldDB" id="A0A453G5W6"/>
<proteinExistence type="predicted"/>
<evidence type="ECO:0000313" key="7">
    <source>
        <dbReference type="Proteomes" id="UP000015105"/>
    </source>
</evidence>
<reference evidence="6" key="5">
    <citation type="journal article" date="2021" name="G3 (Bethesda)">
        <title>Aegilops tauschii genome assembly Aet v5.0 features greater sequence contiguity and improved annotation.</title>
        <authorList>
            <person name="Wang L."/>
            <person name="Zhu T."/>
            <person name="Rodriguez J.C."/>
            <person name="Deal K.R."/>
            <person name="Dubcovsky J."/>
            <person name="McGuire P.E."/>
            <person name="Lux T."/>
            <person name="Spannagl M."/>
            <person name="Mayer K.F.X."/>
            <person name="Baldrich P."/>
            <person name="Meyers B.C."/>
            <person name="Huo N."/>
            <person name="Gu Y.Q."/>
            <person name="Zhou H."/>
            <person name="Devos K.M."/>
            <person name="Bennetzen J.L."/>
            <person name="Unver T."/>
            <person name="Budak H."/>
            <person name="Gulick P.J."/>
            <person name="Galiba G."/>
            <person name="Kalapos B."/>
            <person name="Nelson D.R."/>
            <person name="Li P."/>
            <person name="You F.M."/>
            <person name="Luo M.C."/>
            <person name="Dvorak J."/>
        </authorList>
    </citation>
    <scope>NUCLEOTIDE SEQUENCE [LARGE SCALE GENOMIC DNA]</scope>
    <source>
        <strain evidence="6">cv. AL8/78</strain>
    </source>
</reference>
<dbReference type="PANTHER" id="PTHR46287:SF11">
    <property type="entry name" value="BTB_POZ AND TAZ DOMAIN-CONTAINING PROTEIN 4"/>
    <property type="match status" value="1"/>
</dbReference>
<dbReference type="GO" id="GO:0006950">
    <property type="term" value="P:response to stress"/>
    <property type="evidence" value="ECO:0007669"/>
    <property type="project" value="UniProtKB-ARBA"/>
</dbReference>
<dbReference type="Gramene" id="AET3Gv20892900.7">
    <property type="protein sequence ID" value="AET3Gv20892900.7"/>
    <property type="gene ID" value="AET3Gv20892900"/>
</dbReference>
<keyword evidence="7" id="KW-1185">Reference proteome</keyword>
<evidence type="ECO:0000256" key="2">
    <source>
        <dbReference type="ARBA" id="ARBA00022771"/>
    </source>
</evidence>
<organism evidence="6 7">
    <name type="scientific">Aegilops tauschii subsp. strangulata</name>
    <name type="common">Goatgrass</name>
    <dbReference type="NCBI Taxonomy" id="200361"/>
    <lineage>
        <taxon>Eukaryota</taxon>
        <taxon>Viridiplantae</taxon>
        <taxon>Streptophyta</taxon>
        <taxon>Embryophyta</taxon>
        <taxon>Tracheophyta</taxon>
        <taxon>Spermatophyta</taxon>
        <taxon>Magnoliopsida</taxon>
        <taxon>Liliopsida</taxon>
        <taxon>Poales</taxon>
        <taxon>Poaceae</taxon>
        <taxon>BOP clade</taxon>
        <taxon>Pooideae</taxon>
        <taxon>Triticodae</taxon>
        <taxon>Triticeae</taxon>
        <taxon>Triticinae</taxon>
        <taxon>Aegilops</taxon>
    </lineage>
</organism>
<dbReference type="SMART" id="SM00551">
    <property type="entry name" value="ZnF_TAZ"/>
    <property type="match status" value="1"/>
</dbReference>
<dbReference type="PROSITE" id="PS50134">
    <property type="entry name" value="ZF_TAZ"/>
    <property type="match status" value="1"/>
</dbReference>
<sequence>QRRQERAKRMEEKKVYLQLYEAMEALVHICRDGCRTIGPWDQKLKGSQVVCKFPACKGIELLVRHFSACKKRVPRGCANCKRMWQLLELHSRMCSTPDTCRVPLCRHFKDKIWHRSKKEEIKWNILVCKVLESNATSTSILKMRKTSSLMPNETWHIVQQ</sequence>
<reference evidence="6" key="3">
    <citation type="journal article" date="2017" name="Nature">
        <title>Genome sequence of the progenitor of the wheat D genome Aegilops tauschii.</title>
        <authorList>
            <person name="Luo M.C."/>
            <person name="Gu Y.Q."/>
            <person name="Puiu D."/>
            <person name="Wang H."/>
            <person name="Twardziok S.O."/>
            <person name="Deal K.R."/>
            <person name="Huo N."/>
            <person name="Zhu T."/>
            <person name="Wang L."/>
            <person name="Wang Y."/>
            <person name="McGuire P.E."/>
            <person name="Liu S."/>
            <person name="Long H."/>
            <person name="Ramasamy R.K."/>
            <person name="Rodriguez J.C."/>
            <person name="Van S.L."/>
            <person name="Yuan L."/>
            <person name="Wang Z."/>
            <person name="Xia Z."/>
            <person name="Xiao L."/>
            <person name="Anderson O.D."/>
            <person name="Ouyang S."/>
            <person name="Liang Y."/>
            <person name="Zimin A.V."/>
            <person name="Pertea G."/>
            <person name="Qi P."/>
            <person name="Bennetzen J.L."/>
            <person name="Dai X."/>
            <person name="Dawson M.W."/>
            <person name="Muller H.G."/>
            <person name="Kugler K."/>
            <person name="Rivarola-Duarte L."/>
            <person name="Spannagl M."/>
            <person name="Mayer K.F.X."/>
            <person name="Lu F.H."/>
            <person name="Bevan M.W."/>
            <person name="Leroy P."/>
            <person name="Li P."/>
            <person name="You F.M."/>
            <person name="Sun Q."/>
            <person name="Liu Z."/>
            <person name="Lyons E."/>
            <person name="Wicker T."/>
            <person name="Salzberg S.L."/>
            <person name="Devos K.M."/>
            <person name="Dvorak J."/>
        </authorList>
    </citation>
    <scope>NUCLEOTIDE SEQUENCE [LARGE SCALE GENOMIC DNA]</scope>
    <source>
        <strain evidence="6">cv. AL8/78</strain>
    </source>
</reference>
<evidence type="ECO:0000259" key="5">
    <source>
        <dbReference type="PROSITE" id="PS50134"/>
    </source>
</evidence>
<feature type="domain" description="TAZ-type" evidence="5">
    <location>
        <begin position="10"/>
        <end position="108"/>
    </location>
</feature>
<dbReference type="EnsemblPlants" id="AET3Gv20892900.7">
    <property type="protein sequence ID" value="AET3Gv20892900.7"/>
    <property type="gene ID" value="AET3Gv20892900"/>
</dbReference>
<protein>
    <recommendedName>
        <fullName evidence="5">TAZ-type domain-containing protein</fullName>
    </recommendedName>
</protein>
<keyword evidence="3" id="KW-0833">Ubl conjugation pathway</keyword>